<dbReference type="InterPro" id="IPR050287">
    <property type="entry name" value="MTA/SAH_deaminase"/>
</dbReference>
<dbReference type="Gene3D" id="3.20.20.140">
    <property type="entry name" value="Metal-dependent hydrolases"/>
    <property type="match status" value="1"/>
</dbReference>
<gene>
    <name evidence="4" type="ORF">RFM52_24560</name>
</gene>
<dbReference type="Gene3D" id="2.30.40.10">
    <property type="entry name" value="Urease, subunit C, domain 1"/>
    <property type="match status" value="1"/>
</dbReference>
<keyword evidence="5" id="KW-1185">Reference proteome</keyword>
<organism evidence="4 5">
    <name type="scientific">Mesorhizobium humile</name>
    <dbReference type="NCBI Taxonomy" id="3072313"/>
    <lineage>
        <taxon>Bacteria</taxon>
        <taxon>Pseudomonadati</taxon>
        <taxon>Pseudomonadota</taxon>
        <taxon>Alphaproteobacteria</taxon>
        <taxon>Hyphomicrobiales</taxon>
        <taxon>Phyllobacteriaceae</taxon>
        <taxon>Mesorhizobium</taxon>
    </lineage>
</organism>
<proteinExistence type="inferred from homology"/>
<dbReference type="Pfam" id="PF01979">
    <property type="entry name" value="Amidohydro_1"/>
    <property type="match status" value="1"/>
</dbReference>
<evidence type="ECO:0000313" key="5">
    <source>
        <dbReference type="Proteomes" id="UP001280156"/>
    </source>
</evidence>
<dbReference type="InterPro" id="IPR011059">
    <property type="entry name" value="Metal-dep_hydrolase_composite"/>
</dbReference>
<dbReference type="InterPro" id="IPR032466">
    <property type="entry name" value="Metal_Hydrolase"/>
</dbReference>
<dbReference type="PANTHER" id="PTHR43794:SF11">
    <property type="entry name" value="AMIDOHYDROLASE-RELATED DOMAIN-CONTAINING PROTEIN"/>
    <property type="match status" value="1"/>
</dbReference>
<name>A0ABU4YN04_9HYPH</name>
<dbReference type="SUPFAM" id="SSF51556">
    <property type="entry name" value="Metallo-dependent hydrolases"/>
    <property type="match status" value="1"/>
</dbReference>
<evidence type="ECO:0000256" key="1">
    <source>
        <dbReference type="ARBA" id="ARBA00006745"/>
    </source>
</evidence>
<keyword evidence="2" id="KW-0378">Hydrolase</keyword>
<dbReference type="InterPro" id="IPR006680">
    <property type="entry name" value="Amidohydro-rel"/>
</dbReference>
<evidence type="ECO:0000256" key="2">
    <source>
        <dbReference type="ARBA" id="ARBA00022801"/>
    </source>
</evidence>
<feature type="domain" description="Amidohydrolase-related" evidence="3">
    <location>
        <begin position="67"/>
        <end position="425"/>
    </location>
</feature>
<comment type="caution">
    <text evidence="4">The sequence shown here is derived from an EMBL/GenBank/DDBJ whole genome shotgun (WGS) entry which is preliminary data.</text>
</comment>
<comment type="similarity">
    <text evidence="1">Belongs to the metallo-dependent hydrolases superfamily. ATZ/TRZ family.</text>
</comment>
<evidence type="ECO:0000259" key="3">
    <source>
        <dbReference type="Pfam" id="PF01979"/>
    </source>
</evidence>
<dbReference type="EMBL" id="JAVIIV010000019">
    <property type="protein sequence ID" value="MDX8488352.1"/>
    <property type="molecule type" value="Genomic_DNA"/>
</dbReference>
<dbReference type="RefSeq" id="WP_320298652.1">
    <property type="nucleotide sequence ID" value="NZ_JAVIIU010000018.1"/>
</dbReference>
<sequence length="467" mass="51308">MTGKPGSESCDILIRNGYLLTMDAERTVYSCGAVAINDKTIIAVGRDAELSTRFRPRRLFDAKGAVIHPGFIDCHYHANIHLIRGIAPDDPKTTAPLPFFEWTNQLEDEDEYIQTQVVSLEMLRRGYTFFLEPGTVYEPDAAAAAVESVGVRAGLADPYLWDVSDAGNSRPSNTARIPNDAERAFKVLGRQLARNKDPDGLVRGHVAIYGEGSQSEQLMRAAKECADAAGVTFTMHHNFTVEQAERDDARFGGGSSMVHFARCGLLGPNSLFVHMNVIRDDEISAILDSRMSLVWHPGNAMYYGISSDKKPRIPELIDQGCNVVFGVDVAKVWTFGGLEHIGYLVARQDKRYIPSTRLLEMRTAHAARALGLSEMIGSIEVGKRADIVIRSNREPETLPSINPVQELLLTGHSTFASTVFVNGKLVLLGGQSTQLDQEAVLAAAREMAGRVLKRAGYIPRLSWPVIN</sequence>
<evidence type="ECO:0000313" key="4">
    <source>
        <dbReference type="EMBL" id="MDX8488352.1"/>
    </source>
</evidence>
<dbReference type="PANTHER" id="PTHR43794">
    <property type="entry name" value="AMINOHYDROLASE SSNA-RELATED"/>
    <property type="match status" value="1"/>
</dbReference>
<dbReference type="SUPFAM" id="SSF51338">
    <property type="entry name" value="Composite domain of metallo-dependent hydrolases"/>
    <property type="match status" value="1"/>
</dbReference>
<reference evidence="4 5" key="1">
    <citation type="submission" date="2023-08" db="EMBL/GenBank/DDBJ databases">
        <title>Implementing the SeqCode for naming new Mesorhizobium species isolated from Vachellia karroo root nodules.</title>
        <authorList>
            <person name="Van Lill M."/>
        </authorList>
    </citation>
    <scope>NUCLEOTIDE SEQUENCE [LARGE SCALE GENOMIC DNA]</scope>
    <source>
        <strain evidence="4 5">VK2B</strain>
    </source>
</reference>
<accession>A0ABU4YN04</accession>
<protein>
    <submittedName>
        <fullName evidence="4">Amidohydrolase family protein</fullName>
    </submittedName>
</protein>
<dbReference type="Proteomes" id="UP001280156">
    <property type="component" value="Unassembled WGS sequence"/>
</dbReference>